<dbReference type="Proteomes" id="UP000249340">
    <property type="component" value="Chromosome"/>
</dbReference>
<feature type="transmembrane region" description="Helical" evidence="1">
    <location>
        <begin position="124"/>
        <end position="146"/>
    </location>
</feature>
<feature type="transmembrane region" description="Helical" evidence="1">
    <location>
        <begin position="40"/>
        <end position="59"/>
    </location>
</feature>
<evidence type="ECO:0000256" key="1">
    <source>
        <dbReference type="SAM" id="Phobius"/>
    </source>
</evidence>
<feature type="transmembrane region" description="Helical" evidence="1">
    <location>
        <begin position="152"/>
        <end position="170"/>
    </location>
</feature>
<evidence type="ECO:0000313" key="2">
    <source>
        <dbReference type="EMBL" id="AXI77315.1"/>
    </source>
</evidence>
<keyword evidence="1" id="KW-0472">Membrane</keyword>
<dbReference type="EMBL" id="CP031264">
    <property type="protein sequence ID" value="AXI77315.1"/>
    <property type="molecule type" value="Genomic_DNA"/>
</dbReference>
<keyword evidence="1" id="KW-0812">Transmembrane</keyword>
<gene>
    <name evidence="2" type="ORF">C7M71_007525</name>
</gene>
<sequence>MSHIVLGLGAAALTAAGSVWYLPAAADLRAGDDRPRSTRAAARACLAWWATCGALALVLPATSGWAAPGAVAAAGATTAAALRLRAGLLHRAEQREEAGRWAALGGPVPIADRARTRARARRTFLVWLLSGLAAACATAGALLATAGTGGTLPATAAAAVALLSLVVAAARSHTLR</sequence>
<keyword evidence="1" id="KW-1133">Transmembrane helix</keyword>
<reference evidence="3" key="1">
    <citation type="submission" date="2018-07" db="EMBL/GenBank/DDBJ databases">
        <title>Streptacidiphilus bronchialis DSM 106435 chromosome.</title>
        <authorList>
            <person name="Batra D."/>
            <person name="Gulvik C.A."/>
        </authorList>
    </citation>
    <scope>NUCLEOTIDE SEQUENCE [LARGE SCALE GENOMIC DNA]</scope>
    <source>
        <strain evidence="3">DSM 106435</strain>
    </source>
</reference>
<accession>A0A345SUB0</accession>
<organism evidence="2 3">
    <name type="scientific">Peterkaempfera bronchialis</name>
    <dbReference type="NCBI Taxonomy" id="2126346"/>
    <lineage>
        <taxon>Bacteria</taxon>
        <taxon>Bacillati</taxon>
        <taxon>Actinomycetota</taxon>
        <taxon>Actinomycetes</taxon>
        <taxon>Kitasatosporales</taxon>
        <taxon>Streptomycetaceae</taxon>
        <taxon>Peterkaempfera</taxon>
    </lineage>
</organism>
<name>A0A345SUB0_9ACTN</name>
<feature type="transmembrane region" description="Helical" evidence="1">
    <location>
        <begin position="65"/>
        <end position="84"/>
    </location>
</feature>
<dbReference type="KEGG" id="stri:C7M71_007525"/>
<keyword evidence="3" id="KW-1185">Reference proteome</keyword>
<protein>
    <submittedName>
        <fullName evidence="2">Uncharacterized protein</fullName>
    </submittedName>
</protein>
<feature type="transmembrane region" description="Helical" evidence="1">
    <location>
        <begin position="6"/>
        <end position="28"/>
    </location>
</feature>
<dbReference type="RefSeq" id="WP_114914239.1">
    <property type="nucleotide sequence ID" value="NZ_CP031264.1"/>
</dbReference>
<proteinExistence type="predicted"/>
<evidence type="ECO:0000313" key="3">
    <source>
        <dbReference type="Proteomes" id="UP000249340"/>
    </source>
</evidence>
<dbReference type="AlphaFoldDB" id="A0A345SUB0"/>